<evidence type="ECO:0000256" key="3">
    <source>
        <dbReference type="SAM" id="MobiDB-lite"/>
    </source>
</evidence>
<keyword evidence="4" id="KW-1185">Reference proteome</keyword>
<name>A0A915IKX1_ROMCU</name>
<evidence type="ECO:0000256" key="2">
    <source>
        <dbReference type="ARBA" id="ARBA00022490"/>
    </source>
</evidence>
<feature type="compositionally biased region" description="Polar residues" evidence="3">
    <location>
        <begin position="14"/>
        <end position="39"/>
    </location>
</feature>
<feature type="region of interest" description="Disordered" evidence="3">
    <location>
        <begin position="316"/>
        <end position="364"/>
    </location>
</feature>
<feature type="region of interest" description="Disordered" evidence="3">
    <location>
        <begin position="386"/>
        <end position="405"/>
    </location>
</feature>
<dbReference type="GO" id="GO:0005634">
    <property type="term" value="C:nucleus"/>
    <property type="evidence" value="ECO:0007669"/>
    <property type="project" value="TreeGrafter"/>
</dbReference>
<feature type="region of interest" description="Disordered" evidence="3">
    <location>
        <begin position="180"/>
        <end position="204"/>
    </location>
</feature>
<feature type="compositionally biased region" description="Low complexity" evidence="3">
    <location>
        <begin position="454"/>
        <end position="474"/>
    </location>
</feature>
<reference evidence="5" key="1">
    <citation type="submission" date="2022-11" db="UniProtKB">
        <authorList>
            <consortium name="WormBaseParasite"/>
        </authorList>
    </citation>
    <scope>IDENTIFICATION</scope>
</reference>
<feature type="region of interest" description="Disordered" evidence="3">
    <location>
        <begin position="227"/>
        <end position="251"/>
    </location>
</feature>
<protein>
    <submittedName>
        <fullName evidence="5">Uncharacterized protein</fullName>
    </submittedName>
</protein>
<feature type="region of interest" description="Disordered" evidence="3">
    <location>
        <begin position="270"/>
        <end position="296"/>
    </location>
</feature>
<dbReference type="PANTHER" id="PTHR12269:SF1">
    <property type="entry name" value="EUKARYOTIC TRANSLATION INITIATION FACTOR 4E TRANSPORTER"/>
    <property type="match status" value="1"/>
</dbReference>
<feature type="compositionally biased region" description="Low complexity" evidence="3">
    <location>
        <begin position="284"/>
        <end position="293"/>
    </location>
</feature>
<comment type="subcellular location">
    <subcellularLocation>
        <location evidence="1">Cytoplasm</location>
    </subcellularLocation>
</comment>
<dbReference type="GO" id="GO:0017148">
    <property type="term" value="P:negative regulation of translation"/>
    <property type="evidence" value="ECO:0007669"/>
    <property type="project" value="TreeGrafter"/>
</dbReference>
<dbReference type="AlphaFoldDB" id="A0A915IKX1"/>
<feature type="region of interest" description="Disordered" evidence="3">
    <location>
        <begin position="105"/>
        <end position="161"/>
    </location>
</feature>
<sequence length="474" mass="50930">MINEQQRSIEKVGDSSNQRSPEISNSAVTFPTKASSTEKVSTKPPAKFVYNKETMLQIYLEPASKIRPSYLSEEFDECATNESGASAKLWKPDLWIQSLWNREKQTSNSNNNNNNANVSSCNSSSSNQNNTSYRSSTRYINNSRVVNSSTENAGTLNKRVDRLKTENRDVIVLSPQRRSFVGGCQAPSSSANNSSSSGGGGSGTTCSAHVISSVGSSGVNKTQIRDMRSCSPTGASTGHARYSSGGSSDTGCVVSLSSSQATMPTISSATIYNSRRHPPAPHDTSSTTVRSTSNRGCVGGFGSYSSRVENWRDRSSKNFTDTYNNRSQQRRWAPPSSSGDRSASSSDGYSSYKQSNYSSNKLPEWATEGPADVHDVIELCGFEDDRTSSLKDDDSSEKVRQTVGAETSNSWYDTKSTVTDTVTYKTAIGSQASKETSPNDLAKSTASPNSKFGTAATTATSSSMTETLTDLSNV</sequence>
<dbReference type="Proteomes" id="UP000887565">
    <property type="component" value="Unplaced"/>
</dbReference>
<feature type="compositionally biased region" description="Polar residues" evidence="3">
    <location>
        <begin position="317"/>
        <end position="327"/>
    </location>
</feature>
<feature type="compositionally biased region" description="Low complexity" evidence="3">
    <location>
        <begin position="333"/>
        <end position="361"/>
    </location>
</feature>
<feature type="compositionally biased region" description="Polar residues" evidence="3">
    <location>
        <begin position="137"/>
        <end position="155"/>
    </location>
</feature>
<dbReference type="PANTHER" id="PTHR12269">
    <property type="entry name" value="EUKARYOTIC TRANSLATION INITIATION FACTOR 4E TRANSPORTER"/>
    <property type="match status" value="1"/>
</dbReference>
<proteinExistence type="predicted"/>
<feature type="compositionally biased region" description="Low complexity" evidence="3">
    <location>
        <begin position="107"/>
        <end position="136"/>
    </location>
</feature>
<accession>A0A915IKX1</accession>
<feature type="region of interest" description="Disordered" evidence="3">
    <location>
        <begin position="432"/>
        <end position="474"/>
    </location>
</feature>
<evidence type="ECO:0000313" key="5">
    <source>
        <dbReference type="WBParaSite" id="nRc.2.0.1.t14465-RA"/>
    </source>
</evidence>
<dbReference type="InterPro" id="IPR018862">
    <property type="entry name" value="eIF4E-T"/>
</dbReference>
<dbReference type="GO" id="GO:0003729">
    <property type="term" value="F:mRNA binding"/>
    <property type="evidence" value="ECO:0007669"/>
    <property type="project" value="TreeGrafter"/>
</dbReference>
<dbReference type="WBParaSite" id="nRc.2.0.1.t14465-RA">
    <property type="protein sequence ID" value="nRc.2.0.1.t14465-RA"/>
    <property type="gene ID" value="nRc.2.0.1.g14465"/>
</dbReference>
<feature type="compositionally biased region" description="Basic and acidic residues" evidence="3">
    <location>
        <begin position="386"/>
        <end position="400"/>
    </location>
</feature>
<feature type="compositionally biased region" description="Polar residues" evidence="3">
    <location>
        <begin position="432"/>
        <end position="452"/>
    </location>
</feature>
<keyword evidence="2" id="KW-0963">Cytoplasm</keyword>
<organism evidence="4 5">
    <name type="scientific">Romanomermis culicivorax</name>
    <name type="common">Nematode worm</name>
    <dbReference type="NCBI Taxonomy" id="13658"/>
    <lineage>
        <taxon>Eukaryota</taxon>
        <taxon>Metazoa</taxon>
        <taxon>Ecdysozoa</taxon>
        <taxon>Nematoda</taxon>
        <taxon>Enoplea</taxon>
        <taxon>Dorylaimia</taxon>
        <taxon>Mermithida</taxon>
        <taxon>Mermithoidea</taxon>
        <taxon>Mermithidae</taxon>
        <taxon>Romanomermis</taxon>
    </lineage>
</organism>
<evidence type="ECO:0000256" key="1">
    <source>
        <dbReference type="ARBA" id="ARBA00004496"/>
    </source>
</evidence>
<dbReference type="Pfam" id="PF10477">
    <property type="entry name" value="EIF4E-T"/>
    <property type="match status" value="2"/>
</dbReference>
<dbReference type="GO" id="GO:0036464">
    <property type="term" value="C:cytoplasmic ribonucleoprotein granule"/>
    <property type="evidence" value="ECO:0007669"/>
    <property type="project" value="UniProtKB-ARBA"/>
</dbReference>
<evidence type="ECO:0000313" key="4">
    <source>
        <dbReference type="Proteomes" id="UP000887565"/>
    </source>
</evidence>
<feature type="region of interest" description="Disordered" evidence="3">
    <location>
        <begin position="1"/>
        <end position="46"/>
    </location>
</feature>